<evidence type="ECO:0000313" key="1">
    <source>
        <dbReference type="EMBL" id="GFU36061.1"/>
    </source>
</evidence>
<dbReference type="EMBL" id="BMAW01130679">
    <property type="protein sequence ID" value="GFU36061.1"/>
    <property type="molecule type" value="Genomic_DNA"/>
</dbReference>
<name>A0A8X6URN6_NEPPI</name>
<evidence type="ECO:0000313" key="2">
    <source>
        <dbReference type="Proteomes" id="UP000887013"/>
    </source>
</evidence>
<dbReference type="Proteomes" id="UP000887013">
    <property type="component" value="Unassembled WGS sequence"/>
</dbReference>
<protein>
    <submittedName>
        <fullName evidence="1">Uncharacterized protein</fullName>
    </submittedName>
</protein>
<dbReference type="AlphaFoldDB" id="A0A8X6URN6"/>
<sequence>MASNYKEKMKVIPVGRYELEYPWKGNFVNILNNKEFTWHRHERINKLGCGKIFEDYQKVFGGWGNMNVVELVPELKLINGYHYFPHKTMIKMDS</sequence>
<proteinExistence type="predicted"/>
<comment type="caution">
    <text evidence="1">The sequence shown here is derived from an EMBL/GenBank/DDBJ whole genome shotgun (WGS) entry which is preliminary data.</text>
</comment>
<dbReference type="OrthoDB" id="6463175at2759"/>
<gene>
    <name evidence="1" type="primary">AVEN_204142_1</name>
    <name evidence="1" type="ORF">NPIL_339291</name>
</gene>
<organism evidence="1 2">
    <name type="scientific">Nephila pilipes</name>
    <name type="common">Giant wood spider</name>
    <name type="synonym">Nephila maculata</name>
    <dbReference type="NCBI Taxonomy" id="299642"/>
    <lineage>
        <taxon>Eukaryota</taxon>
        <taxon>Metazoa</taxon>
        <taxon>Ecdysozoa</taxon>
        <taxon>Arthropoda</taxon>
        <taxon>Chelicerata</taxon>
        <taxon>Arachnida</taxon>
        <taxon>Araneae</taxon>
        <taxon>Araneomorphae</taxon>
        <taxon>Entelegynae</taxon>
        <taxon>Araneoidea</taxon>
        <taxon>Nephilidae</taxon>
        <taxon>Nephila</taxon>
    </lineage>
</organism>
<accession>A0A8X6URN6</accession>
<keyword evidence="2" id="KW-1185">Reference proteome</keyword>
<reference evidence="1" key="1">
    <citation type="submission" date="2020-08" db="EMBL/GenBank/DDBJ databases">
        <title>Multicomponent nature underlies the extraordinary mechanical properties of spider dragline silk.</title>
        <authorList>
            <person name="Kono N."/>
            <person name="Nakamura H."/>
            <person name="Mori M."/>
            <person name="Yoshida Y."/>
            <person name="Ohtoshi R."/>
            <person name="Malay A.D."/>
            <person name="Moran D.A.P."/>
            <person name="Tomita M."/>
            <person name="Numata K."/>
            <person name="Arakawa K."/>
        </authorList>
    </citation>
    <scope>NUCLEOTIDE SEQUENCE</scope>
</reference>